<evidence type="ECO:0000259" key="2">
    <source>
        <dbReference type="Pfam" id="PF12705"/>
    </source>
</evidence>
<feature type="compositionally biased region" description="Pro residues" evidence="1">
    <location>
        <begin position="702"/>
        <end position="712"/>
    </location>
</feature>
<dbReference type="InterPro" id="IPR027417">
    <property type="entry name" value="P-loop_NTPase"/>
</dbReference>
<dbReference type="InterPro" id="IPR011604">
    <property type="entry name" value="PDDEXK-like_dom_sf"/>
</dbReference>
<dbReference type="SUPFAM" id="SSF52980">
    <property type="entry name" value="Restriction endonuclease-like"/>
    <property type="match status" value="1"/>
</dbReference>
<comment type="caution">
    <text evidence="3">The sequence shown here is derived from an EMBL/GenBank/DDBJ whole genome shotgun (WGS) entry which is preliminary data.</text>
</comment>
<dbReference type="Gene3D" id="3.90.320.10">
    <property type="match status" value="1"/>
</dbReference>
<name>A0A0F9T943_9ZZZZ</name>
<dbReference type="InterPro" id="IPR014153">
    <property type="entry name" value="Ds_break_AddB"/>
</dbReference>
<sequence>MFEPQDEPRVFGVAPGIDFPKDLVAGLLARLQGQPAHAIGQVDLVVNTRRMQRRLREVFDAGPPSLLPRIHLIDNLDTLAPHISLPLPSPTLRRRLELITLVSKLLDYAPELAPRTSLYDLSDSLAQLIDEMQGEGVPVEAITSLDVSDQSGHWERSKQFLSIAHQYLGDSITRPDPRARQRQIVQQLISDWAESPPQNPVIVAGSTGSRGTSALLMKAVACLPQGAVILPGFDFDMPTAVWTDLGEDQERLSQDHPQYRFRHLLCELDMPRSKIAAWTDAIPPSPERNALVSLSLRPAPVTHVWLTEGPKLPDLISATTGLTLIQAPTPRAEALAIALRLRKAVEDGQTAALITPDRLLSRQVTSALDRWNIVPDDSAGLPLHLSPPGRFLRHVAGLFLRKLDSEALLTLLKHPLTHSGGDRNIHQLNTQRLELQLRRDGLPYPTADSVFRLSQKTVSRSKDPSQMDAWARWVGSCVTDVEIGVERSLEEWVAAHTNLANAIADGSNPSTSSELWKHLAGEEASNVMTNLSDNAAYGDTMSASDYADLVGALLQQGEIRDRDAPHPGVMIWGTLEARVQGVDLIIMGGLNDSMWPEAPAPDPWLNRKMRMKAGLLLPERRIGLSAHDYQQSIAAPEVCLTRAIRSDEAETVPSRWLNRLGNLLNGLSDQSGDKAWRAMVKRGDYWLAQARALEAVGRETPAPRPSPRPPRAARPHALSVTEIKRLIRDPYAIYAKHSLKLRALNPLVQSPDAPVRGIIVHEIMERFIKSVMVEPENLTKSHLLETALTVLNAEAPWPAARVMWLTKIERIADWFIENEVRRQSYSSPAAFEKAAKGSHVLADLGFTLTGYADRIDRTEDGDILIYDYKTGTPPSVAEQKAFDKQLLLEAAMIEEGGFKEIGAATVAQAAYIGLGSKPVERPAPLEDEPPHEVLAKLHALITSYLSDDQGFTSRRMVKTSDFAGDYDQLARFGEWDATTEPTPEDLK</sequence>
<evidence type="ECO:0000313" key="3">
    <source>
        <dbReference type="EMBL" id="KKN45461.1"/>
    </source>
</evidence>
<proteinExistence type="predicted"/>
<evidence type="ECO:0000256" key="1">
    <source>
        <dbReference type="SAM" id="MobiDB-lite"/>
    </source>
</evidence>
<dbReference type="NCBIfam" id="TIGR02786">
    <property type="entry name" value="addB_alphas"/>
    <property type="match status" value="1"/>
</dbReference>
<dbReference type="AlphaFoldDB" id="A0A0F9T943"/>
<reference evidence="3" key="1">
    <citation type="journal article" date="2015" name="Nature">
        <title>Complex archaea that bridge the gap between prokaryotes and eukaryotes.</title>
        <authorList>
            <person name="Spang A."/>
            <person name="Saw J.H."/>
            <person name="Jorgensen S.L."/>
            <person name="Zaremba-Niedzwiedzka K."/>
            <person name="Martijn J."/>
            <person name="Lind A.E."/>
            <person name="van Eijk R."/>
            <person name="Schleper C."/>
            <person name="Guy L."/>
            <person name="Ettema T.J."/>
        </authorList>
    </citation>
    <scope>NUCLEOTIDE SEQUENCE</scope>
</reference>
<protein>
    <recommendedName>
        <fullName evidence="2">PD-(D/E)XK endonuclease-like domain-containing protein</fullName>
    </recommendedName>
</protein>
<feature type="region of interest" description="Disordered" evidence="1">
    <location>
        <begin position="696"/>
        <end position="716"/>
    </location>
</feature>
<dbReference type="Pfam" id="PF12705">
    <property type="entry name" value="PDDEXK_1"/>
    <property type="match status" value="1"/>
</dbReference>
<dbReference type="InterPro" id="IPR038726">
    <property type="entry name" value="PDDEXK_AddAB-type"/>
</dbReference>
<gene>
    <name evidence="3" type="ORF">LCGC14_0682750</name>
</gene>
<organism evidence="3">
    <name type="scientific">marine sediment metagenome</name>
    <dbReference type="NCBI Taxonomy" id="412755"/>
    <lineage>
        <taxon>unclassified sequences</taxon>
        <taxon>metagenomes</taxon>
        <taxon>ecological metagenomes</taxon>
    </lineage>
</organism>
<dbReference type="SUPFAM" id="SSF52540">
    <property type="entry name" value="P-loop containing nucleoside triphosphate hydrolases"/>
    <property type="match status" value="1"/>
</dbReference>
<dbReference type="InterPro" id="IPR011335">
    <property type="entry name" value="Restrct_endonuc-II-like"/>
</dbReference>
<feature type="domain" description="PD-(D/E)XK endonuclease-like" evidence="2">
    <location>
        <begin position="718"/>
        <end position="941"/>
    </location>
</feature>
<accession>A0A0F9T943</accession>
<dbReference type="EMBL" id="LAZR01001388">
    <property type="protein sequence ID" value="KKN45461.1"/>
    <property type="molecule type" value="Genomic_DNA"/>
</dbReference>